<keyword evidence="4 10" id="KW-0812">Transmembrane</keyword>
<feature type="transmembrane region" description="Helical" evidence="10">
    <location>
        <begin position="214"/>
        <end position="232"/>
    </location>
</feature>
<keyword evidence="15" id="KW-1185">Reference proteome</keyword>
<keyword evidence="3" id="KW-1003">Cell membrane</keyword>
<dbReference type="GO" id="GO:0006508">
    <property type="term" value="P:proteolysis"/>
    <property type="evidence" value="ECO:0007669"/>
    <property type="project" value="InterPro"/>
</dbReference>
<dbReference type="PROSITE" id="PS50929">
    <property type="entry name" value="ABC_TM1F"/>
    <property type="match status" value="1"/>
</dbReference>
<proteinExistence type="predicted"/>
<evidence type="ECO:0000256" key="2">
    <source>
        <dbReference type="ARBA" id="ARBA00022448"/>
    </source>
</evidence>
<evidence type="ECO:0000256" key="1">
    <source>
        <dbReference type="ARBA" id="ARBA00004651"/>
    </source>
</evidence>
<feature type="domain" description="Peptidase C39" evidence="13">
    <location>
        <begin position="9"/>
        <end position="129"/>
    </location>
</feature>
<dbReference type="GO" id="GO:0016887">
    <property type="term" value="F:ATP hydrolysis activity"/>
    <property type="evidence" value="ECO:0007669"/>
    <property type="project" value="InterPro"/>
</dbReference>
<dbReference type="OrthoDB" id="9769115at2"/>
<gene>
    <name evidence="14" type="ordered locus">Fleli_2709</name>
</gene>
<protein>
    <submittedName>
        <fullName evidence="14">Bacteriocin-processing peptidase</fullName>
    </submittedName>
</protein>
<dbReference type="eggNOG" id="COG2274">
    <property type="taxonomic scope" value="Bacteria"/>
</dbReference>
<dbReference type="Proteomes" id="UP000006054">
    <property type="component" value="Chromosome"/>
</dbReference>
<evidence type="ECO:0000256" key="9">
    <source>
        <dbReference type="ARBA" id="ARBA00023136"/>
    </source>
</evidence>
<keyword evidence="5" id="KW-0547">Nucleotide-binding</keyword>
<evidence type="ECO:0000256" key="6">
    <source>
        <dbReference type="ARBA" id="ARBA00022801"/>
    </source>
</evidence>
<keyword evidence="2" id="KW-0813">Transport</keyword>
<dbReference type="EMBL" id="CP003345">
    <property type="protein sequence ID" value="AFM05065.1"/>
    <property type="molecule type" value="Genomic_DNA"/>
</dbReference>
<evidence type="ECO:0000256" key="5">
    <source>
        <dbReference type="ARBA" id="ARBA00022741"/>
    </source>
</evidence>
<organism evidence="14 15">
    <name type="scientific">Bernardetia litoralis (strain ATCC 23117 / DSM 6794 / NBRC 15988 / NCIMB 1366 / Fx l1 / Sio-4)</name>
    <name type="common">Flexibacter litoralis</name>
    <dbReference type="NCBI Taxonomy" id="880071"/>
    <lineage>
        <taxon>Bacteria</taxon>
        <taxon>Pseudomonadati</taxon>
        <taxon>Bacteroidota</taxon>
        <taxon>Cytophagia</taxon>
        <taxon>Cytophagales</taxon>
        <taxon>Bernardetiaceae</taxon>
        <taxon>Bernardetia</taxon>
    </lineage>
</organism>
<dbReference type="InterPro" id="IPR036640">
    <property type="entry name" value="ABC1_TM_sf"/>
</dbReference>
<dbReference type="Pfam" id="PF00664">
    <property type="entry name" value="ABC_membrane"/>
    <property type="match status" value="1"/>
</dbReference>
<dbReference type="RefSeq" id="WP_014798502.1">
    <property type="nucleotide sequence ID" value="NC_018018.1"/>
</dbReference>
<dbReference type="CDD" id="cd02418">
    <property type="entry name" value="Peptidase_C39B"/>
    <property type="match status" value="1"/>
</dbReference>
<dbReference type="InterPro" id="IPR003439">
    <property type="entry name" value="ABC_transporter-like_ATP-bd"/>
</dbReference>
<feature type="domain" description="ABC transmembrane type-1" evidence="12">
    <location>
        <begin position="181"/>
        <end position="460"/>
    </location>
</feature>
<dbReference type="InterPro" id="IPR011527">
    <property type="entry name" value="ABC1_TM_dom"/>
</dbReference>
<comment type="subcellular location">
    <subcellularLocation>
        <location evidence="1">Cell membrane</location>
        <topology evidence="1">Multi-pass membrane protein</topology>
    </subcellularLocation>
</comment>
<feature type="domain" description="ABC transporter" evidence="11">
    <location>
        <begin position="496"/>
        <end position="732"/>
    </location>
</feature>
<feature type="transmembrane region" description="Helical" evidence="10">
    <location>
        <begin position="288"/>
        <end position="310"/>
    </location>
</feature>
<dbReference type="FunFam" id="3.40.50.300:FF:000299">
    <property type="entry name" value="ABC transporter ATP-binding protein/permease"/>
    <property type="match status" value="1"/>
</dbReference>
<dbReference type="Gene3D" id="3.40.50.300">
    <property type="entry name" value="P-loop containing nucleotide triphosphate hydrolases"/>
    <property type="match status" value="1"/>
</dbReference>
<dbReference type="PROSITE" id="PS00211">
    <property type="entry name" value="ABC_TRANSPORTER_1"/>
    <property type="match status" value="1"/>
</dbReference>
<evidence type="ECO:0000256" key="3">
    <source>
        <dbReference type="ARBA" id="ARBA00022475"/>
    </source>
</evidence>
<dbReference type="Gene3D" id="1.20.1560.10">
    <property type="entry name" value="ABC transporter type 1, transmembrane domain"/>
    <property type="match status" value="1"/>
</dbReference>
<dbReference type="GO" id="GO:0005886">
    <property type="term" value="C:plasma membrane"/>
    <property type="evidence" value="ECO:0007669"/>
    <property type="project" value="UniProtKB-SubCell"/>
</dbReference>
<accession>I4AM80</accession>
<dbReference type="SMART" id="SM00382">
    <property type="entry name" value="AAA"/>
    <property type="match status" value="1"/>
</dbReference>
<dbReference type="AlphaFoldDB" id="I4AM80"/>
<name>I4AM80_BERLS</name>
<dbReference type="SUPFAM" id="SSF90123">
    <property type="entry name" value="ABC transporter transmembrane region"/>
    <property type="match status" value="1"/>
</dbReference>
<dbReference type="PANTHER" id="PTHR43394:SF1">
    <property type="entry name" value="ATP-BINDING CASSETTE SUB-FAMILY B MEMBER 10, MITOCHONDRIAL"/>
    <property type="match status" value="1"/>
</dbReference>
<dbReference type="InterPro" id="IPR039421">
    <property type="entry name" value="Type_1_exporter"/>
</dbReference>
<dbReference type="InterPro" id="IPR005074">
    <property type="entry name" value="Peptidase_C39"/>
</dbReference>
<evidence type="ECO:0000259" key="12">
    <source>
        <dbReference type="PROSITE" id="PS50929"/>
    </source>
</evidence>
<dbReference type="HOGENOM" id="CLU_000604_95_3_10"/>
<dbReference type="STRING" id="880071.Fleli_2709"/>
<dbReference type="InterPro" id="IPR017871">
    <property type="entry name" value="ABC_transporter-like_CS"/>
</dbReference>
<dbReference type="InterPro" id="IPR027417">
    <property type="entry name" value="P-loop_NTPase"/>
</dbReference>
<evidence type="ECO:0000313" key="14">
    <source>
        <dbReference type="EMBL" id="AFM05065.1"/>
    </source>
</evidence>
<dbReference type="CDD" id="cd18571">
    <property type="entry name" value="ABC_6TM_peptidase_like"/>
    <property type="match status" value="1"/>
</dbReference>
<evidence type="ECO:0000256" key="8">
    <source>
        <dbReference type="ARBA" id="ARBA00022989"/>
    </source>
</evidence>
<dbReference type="PROSITE" id="PS50893">
    <property type="entry name" value="ABC_TRANSPORTER_2"/>
    <property type="match status" value="1"/>
</dbReference>
<dbReference type="Gene3D" id="3.90.70.10">
    <property type="entry name" value="Cysteine proteinases"/>
    <property type="match status" value="1"/>
</dbReference>
<evidence type="ECO:0000256" key="10">
    <source>
        <dbReference type="SAM" id="Phobius"/>
    </source>
</evidence>
<evidence type="ECO:0000256" key="4">
    <source>
        <dbReference type="ARBA" id="ARBA00022692"/>
    </source>
</evidence>
<reference evidence="15" key="1">
    <citation type="submission" date="2012-06" db="EMBL/GenBank/DDBJ databases">
        <title>The complete genome of Flexibacter litoralis DSM 6794.</title>
        <authorList>
            <person name="Lucas S."/>
            <person name="Copeland A."/>
            <person name="Lapidus A."/>
            <person name="Glavina del Rio T."/>
            <person name="Dalin E."/>
            <person name="Tice H."/>
            <person name="Bruce D."/>
            <person name="Goodwin L."/>
            <person name="Pitluck S."/>
            <person name="Peters L."/>
            <person name="Ovchinnikova G."/>
            <person name="Lu M."/>
            <person name="Kyrpides N."/>
            <person name="Mavromatis K."/>
            <person name="Ivanova N."/>
            <person name="Brettin T."/>
            <person name="Detter J.C."/>
            <person name="Han C."/>
            <person name="Larimer F."/>
            <person name="Land M."/>
            <person name="Hauser L."/>
            <person name="Markowitz V."/>
            <person name="Cheng J.-F."/>
            <person name="Hugenholtz P."/>
            <person name="Woyke T."/>
            <person name="Wu D."/>
            <person name="Spring S."/>
            <person name="Lang E."/>
            <person name="Kopitz M."/>
            <person name="Brambilla E."/>
            <person name="Klenk H.-P."/>
            <person name="Eisen J.A."/>
        </authorList>
    </citation>
    <scope>NUCLEOTIDE SEQUENCE [LARGE SCALE GENOMIC DNA]</scope>
    <source>
        <strain evidence="15">ATCC 23117 / DSM 6794 / NBRC 15988 / NCIMB 1366 / Sio-4</strain>
    </source>
</reference>
<keyword evidence="8 10" id="KW-1133">Transmembrane helix</keyword>
<dbReference type="Pfam" id="PF03412">
    <property type="entry name" value="Peptidase_C39"/>
    <property type="match status" value="1"/>
</dbReference>
<evidence type="ECO:0000313" key="15">
    <source>
        <dbReference type="Proteomes" id="UP000006054"/>
    </source>
</evidence>
<dbReference type="PROSITE" id="PS50990">
    <property type="entry name" value="PEPTIDASE_C39"/>
    <property type="match status" value="1"/>
</dbReference>
<dbReference type="MEROPS" id="C39.001"/>
<feature type="transmembrane region" description="Helical" evidence="10">
    <location>
        <begin position="316"/>
        <end position="336"/>
    </location>
</feature>
<dbReference type="Pfam" id="PF00005">
    <property type="entry name" value="ABC_tran"/>
    <property type="match status" value="1"/>
</dbReference>
<dbReference type="PATRIC" id="fig|880071.3.peg.2696"/>
<dbReference type="PANTHER" id="PTHR43394">
    <property type="entry name" value="ATP-DEPENDENT PERMEASE MDL1, MITOCHONDRIAL"/>
    <property type="match status" value="1"/>
</dbReference>
<evidence type="ECO:0000259" key="11">
    <source>
        <dbReference type="PROSITE" id="PS50893"/>
    </source>
</evidence>
<keyword evidence="7" id="KW-0067">ATP-binding</keyword>
<dbReference type="GO" id="GO:0005524">
    <property type="term" value="F:ATP binding"/>
    <property type="evidence" value="ECO:0007669"/>
    <property type="project" value="UniProtKB-KW"/>
</dbReference>
<keyword evidence="6" id="KW-0378">Hydrolase</keyword>
<sequence length="738" mass="83742">MAKFPHIKQRDQMDCGPTCLKMITKYYGKNFSLPFLRENCYIGKQGVSLLGIATAAEKIGLRTLAVQIDIDTVIEERPVPFIAHWNQNHFVVVYKITNKKVFVADPASQLLEYSHKEFKKAWTQASTEEKENNNQAQETGIALLIETTPEFDSQEEVEESKASFSYLLRYLKPYKGAIFQLFLGLLGATLLSLFLPLLTQALVDTGIQQKNLSFVYVVLIAQLLFFVSKNLINLIRSWILLQISVRLNIQIVSDFLAKMIRLPLPFFESKNLGDILQRMQDNQRIEQFLSGTLLDFVFSLASLFSVSILVIFYSPIIFLLFLAGSTIYIVWILLFLKKRKVLDNKRFALSSSTQSNEVELIQGMAEIKFNNFEKEKRWEWERLQVKRAKLAMQSLRLSQFQQYGGGFINELKNIIITFWAAYEVIQGSMTLGMMMAVQQVLGQMEVPLMQSINFIQQGQDAKLSLERLGEIHDQKDEDSEEFLIKELPKGKNSRDIYLKNVTFRYGTPHSQPAIDDLTLHIPAGKTTAIVGESGSGKTTLLKLLLKYYIPQSGQITVGSLPLTALSSSVWRTTIGSVMQEGFIFSESIAKNIALGDERPTQNNLIHATQIANIYEHIQTLPLGFYTKIGQSGEGVSQGQKQRLLIARAVYKNPDYLFFDEATSALDAKNEKVISENLQKFGESKTQIIIAHRLSTVKNADQIIFLEKGKIREQGTHQELVEKKGMYFNLVKNQLELAG</sequence>
<dbReference type="GO" id="GO:0015421">
    <property type="term" value="F:ABC-type oligopeptide transporter activity"/>
    <property type="evidence" value="ECO:0007669"/>
    <property type="project" value="TreeGrafter"/>
</dbReference>
<feature type="transmembrane region" description="Helical" evidence="10">
    <location>
        <begin position="177"/>
        <end position="202"/>
    </location>
</feature>
<dbReference type="InterPro" id="IPR003593">
    <property type="entry name" value="AAA+_ATPase"/>
</dbReference>
<dbReference type="GO" id="GO:0008233">
    <property type="term" value="F:peptidase activity"/>
    <property type="evidence" value="ECO:0007669"/>
    <property type="project" value="InterPro"/>
</dbReference>
<evidence type="ECO:0000256" key="7">
    <source>
        <dbReference type="ARBA" id="ARBA00022840"/>
    </source>
</evidence>
<evidence type="ECO:0000259" key="13">
    <source>
        <dbReference type="PROSITE" id="PS50990"/>
    </source>
</evidence>
<dbReference type="SUPFAM" id="SSF52540">
    <property type="entry name" value="P-loop containing nucleoside triphosphate hydrolases"/>
    <property type="match status" value="1"/>
</dbReference>
<keyword evidence="9 10" id="KW-0472">Membrane</keyword>
<dbReference type="KEGG" id="fli:Fleli_2709"/>